<protein>
    <submittedName>
        <fullName evidence="8">TIGR01212 family radical SAM protein</fullName>
    </submittedName>
</protein>
<dbReference type="SFLD" id="SFLDG01091">
    <property type="entry name" value="uncharacterized_CHP01210-like"/>
    <property type="match status" value="1"/>
</dbReference>
<proteinExistence type="predicted"/>
<dbReference type="InterPro" id="IPR005911">
    <property type="entry name" value="YhcC-like"/>
</dbReference>
<dbReference type="InterPro" id="IPR007197">
    <property type="entry name" value="rSAM"/>
</dbReference>
<dbReference type="SMART" id="SM00729">
    <property type="entry name" value="Elp3"/>
    <property type="match status" value="1"/>
</dbReference>
<evidence type="ECO:0000256" key="2">
    <source>
        <dbReference type="ARBA" id="ARBA00022485"/>
    </source>
</evidence>
<dbReference type="SUPFAM" id="SSF102114">
    <property type="entry name" value="Radical SAM enzymes"/>
    <property type="match status" value="1"/>
</dbReference>
<evidence type="ECO:0000256" key="4">
    <source>
        <dbReference type="ARBA" id="ARBA00022723"/>
    </source>
</evidence>
<keyword evidence="4" id="KW-0479">Metal-binding</keyword>
<comment type="cofactor">
    <cofactor evidence="1">
        <name>[4Fe-4S] cluster</name>
        <dbReference type="ChEBI" id="CHEBI:49883"/>
    </cofactor>
</comment>
<dbReference type="Proteomes" id="UP001198200">
    <property type="component" value="Unassembled WGS sequence"/>
</dbReference>
<dbReference type="NCBIfam" id="TIGR01212">
    <property type="entry name" value="TIGR01212 family radical SAM protein"/>
    <property type="match status" value="1"/>
</dbReference>
<dbReference type="Gene3D" id="3.80.30.20">
    <property type="entry name" value="tm_1862 like domain"/>
    <property type="match status" value="1"/>
</dbReference>
<keyword evidence="5" id="KW-0408">Iron</keyword>
<evidence type="ECO:0000259" key="7">
    <source>
        <dbReference type="PROSITE" id="PS51918"/>
    </source>
</evidence>
<feature type="domain" description="Radical SAM core" evidence="7">
    <location>
        <begin position="18"/>
        <end position="258"/>
    </location>
</feature>
<organism evidence="8 9">
    <name type="scientific">Anthropogastromicrobium aceti</name>
    <dbReference type="NCBI Taxonomy" id="2981768"/>
    <lineage>
        <taxon>Bacteria</taxon>
        <taxon>Bacillati</taxon>
        <taxon>Bacillota</taxon>
        <taxon>Clostridia</taxon>
        <taxon>Lachnospirales</taxon>
        <taxon>Lachnospiraceae</taxon>
        <taxon>Anthropogastromicrobium</taxon>
    </lineage>
</organism>
<dbReference type="AlphaFoldDB" id="A0AAE3E5S5"/>
<evidence type="ECO:0000256" key="6">
    <source>
        <dbReference type="ARBA" id="ARBA00023014"/>
    </source>
</evidence>
<dbReference type="InterPro" id="IPR032432">
    <property type="entry name" value="Radical_SAM_C"/>
</dbReference>
<dbReference type="GO" id="GO:0051539">
    <property type="term" value="F:4 iron, 4 sulfur cluster binding"/>
    <property type="evidence" value="ECO:0007669"/>
    <property type="project" value="UniProtKB-KW"/>
</dbReference>
<evidence type="ECO:0000256" key="3">
    <source>
        <dbReference type="ARBA" id="ARBA00022691"/>
    </source>
</evidence>
<keyword evidence="3" id="KW-0949">S-adenosyl-L-methionine</keyword>
<keyword evidence="6" id="KW-0411">Iron-sulfur</keyword>
<dbReference type="InterPro" id="IPR023404">
    <property type="entry name" value="rSAM_horseshoe"/>
</dbReference>
<dbReference type="EMBL" id="JAJEQN010000032">
    <property type="protein sequence ID" value="MCC2222335.1"/>
    <property type="molecule type" value="Genomic_DNA"/>
</dbReference>
<sequence length="308" mass="34643">MLWGEKPYYSLDYYLKQTFGSKTYKASLDAGFTCPNRDGTIGRGGCIFCSRGGSGEFAGSRALSIKEQIDSQIEKLGSFHAKQYIAYYQAFTNTYADLDYLRRVYEPSFLHEKVAVVDIATRPDCVGEDVVSLLCEYSKRKPVWVELGLQTIHEDTAAYIRRGYDLTCFENALKRLNDAQIPVIVHVILGLPGEDKEKMLETIRYLNNAGIFGIKLQLLHVLENTDLADEFRAGKFQTLSMEAYVDLVVSCIGALSPDIVIHRLTGDGPSNQLISPLWSRAKRSVLNCIHHELKTRGIYQGCFLKEQG</sequence>
<evidence type="ECO:0000313" key="9">
    <source>
        <dbReference type="Proteomes" id="UP001198200"/>
    </source>
</evidence>
<dbReference type="InterPro" id="IPR039661">
    <property type="entry name" value="ELP3"/>
</dbReference>
<evidence type="ECO:0000256" key="1">
    <source>
        <dbReference type="ARBA" id="ARBA00001966"/>
    </source>
</evidence>
<reference evidence="8 9" key="1">
    <citation type="submission" date="2021-10" db="EMBL/GenBank/DDBJ databases">
        <title>Anaerobic single-cell dispensing facilitates the cultivation of human gut bacteria.</title>
        <authorList>
            <person name="Afrizal A."/>
        </authorList>
    </citation>
    <scope>NUCLEOTIDE SEQUENCE [LARGE SCALE GENOMIC DNA]</scope>
    <source>
        <strain evidence="8 9">CLA-AA-H224</strain>
    </source>
</reference>
<dbReference type="RefSeq" id="WP_227102177.1">
    <property type="nucleotide sequence ID" value="NZ_JAJEQN010000032.1"/>
</dbReference>
<keyword evidence="2" id="KW-0004">4Fe-4S</keyword>
<accession>A0AAE3E5S5</accession>
<dbReference type="CDD" id="cd01335">
    <property type="entry name" value="Radical_SAM"/>
    <property type="match status" value="1"/>
</dbReference>
<dbReference type="GO" id="GO:0046872">
    <property type="term" value="F:metal ion binding"/>
    <property type="evidence" value="ECO:0007669"/>
    <property type="project" value="UniProtKB-KW"/>
</dbReference>
<dbReference type="InterPro" id="IPR058240">
    <property type="entry name" value="rSAM_sf"/>
</dbReference>
<dbReference type="InterPro" id="IPR006638">
    <property type="entry name" value="Elp3/MiaA/NifB-like_rSAM"/>
</dbReference>
<dbReference type="PANTHER" id="PTHR11135:SF1">
    <property type="entry name" value="PROTEIN YHCC"/>
    <property type="match status" value="1"/>
</dbReference>
<dbReference type="SFLD" id="SFLDS00029">
    <property type="entry name" value="Radical_SAM"/>
    <property type="match status" value="1"/>
</dbReference>
<gene>
    <name evidence="8" type="ORF">LKD48_11940</name>
</gene>
<evidence type="ECO:0000256" key="5">
    <source>
        <dbReference type="ARBA" id="ARBA00023004"/>
    </source>
</evidence>
<keyword evidence="9" id="KW-1185">Reference proteome</keyword>
<dbReference type="SFLD" id="SFLDG01086">
    <property type="entry name" value="elongater_protein-like"/>
    <property type="match status" value="1"/>
</dbReference>
<dbReference type="PANTHER" id="PTHR11135">
    <property type="entry name" value="HISTONE ACETYLTRANSFERASE-RELATED"/>
    <property type="match status" value="1"/>
</dbReference>
<evidence type="ECO:0000313" key="8">
    <source>
        <dbReference type="EMBL" id="MCC2222335.1"/>
    </source>
</evidence>
<dbReference type="GO" id="GO:0003824">
    <property type="term" value="F:catalytic activity"/>
    <property type="evidence" value="ECO:0007669"/>
    <property type="project" value="InterPro"/>
</dbReference>
<comment type="caution">
    <text evidence="8">The sequence shown here is derived from an EMBL/GenBank/DDBJ whole genome shotgun (WGS) entry which is preliminary data.</text>
</comment>
<name>A0AAE3E5S5_9FIRM</name>
<dbReference type="PROSITE" id="PS51918">
    <property type="entry name" value="RADICAL_SAM"/>
    <property type="match status" value="1"/>
</dbReference>
<dbReference type="Pfam" id="PF04055">
    <property type="entry name" value="Radical_SAM"/>
    <property type="match status" value="1"/>
</dbReference>
<dbReference type="Pfam" id="PF16199">
    <property type="entry name" value="Radical_SAM_C"/>
    <property type="match status" value="1"/>
</dbReference>